<dbReference type="Pfam" id="PF13174">
    <property type="entry name" value="TPR_6"/>
    <property type="match status" value="1"/>
</dbReference>
<sequence>MNLQEVSVWEEKVFIPTYGVGAPEKNPMFLEKRVYQGSSGVVYPHAVIEKIEDHKEDRPYQALFLENRYLKIMILPELGGRIQMAYDKIKNRHFIYYNQVIKPALVGLTGPWISGGIEFNWPQHHRPSTFEPVDFTTETHPDGSKTVWVSEVERMFHTKGMAGFRLYPDKAYLEIQGVLYNRTPLPQTFLWWSNPAVKVNDQYQSVFPPDVYAVFDHGKRDVSSFPIATGTYYKVDYSPGTDISRYKNIPVPTSYMAIASKYDFMGGYEHDSRGGLLHVASHHVSPGKKQWTWGNGEFGYAWDRNLTDEDGPYIELMTGVFTDNQPDFSWIMPNEERTFVQYFMPYSEIGIVKNATKEAAVNLEVTENAIKLSVYSTAQYARAAIRLTNDNTVIFEQRVNLAPEQPFLHEVSSQIDNQTQLRLSVETADGLELVAYRPDQPAETTVPEPAQPARDPADVENNEQLYLTGLHIEQYRHATYAATDYYREALRRDPDDVRCNNALGLWYLKHGQLAHAEPHFRRAIQTLTKRNPNPYDGEPHYNLGLCLQLLGRYDEAFDAFFKATWNAAWQDTGFLELARIATRRKAYAQAVELVGRSLVRNWHGHSARHLKVALLRKTGKTDEAWRLIDDTLAIDRFHFGCLFEKSLIEQTADPATAAQTRQELNRLMRHYVHNYLEYALDYSRAGLYDEAIDLLTELLQPGKAVYPMVYYFLAFFHAQSGRADSATDFLRKATEASPDFVFPNRLEEVAVLQWAVSYHPENQTVNHSHTWYFLGNFWYANRQYPEAIDAWEQSVRLDDTFPTVHRNLSLAYYNKLQQPDKARTALEKAFALDPGDARVLMELDQLYKKLNYPHAGRLALLEKHLRITEDRDDLYLERVTLYNQLGDYEKARQLLAARQFHPWEGGEGKVVSQYLICHLELAKQALLETRYPAALALLTAAETYPVNLGEGKLFGVQEPDIFYLKGLAYEGLGETQTARACFERASVGLDAPVQAVFYNDQQPDKLFYQGLARKKLGQTQRAERIFNQLIEYGETHLNDVVKIDYFAVSLPDLLVFDADLNERNRISCQYLMGLGHLGLGNGHIGRAIACFDAVLASDHNHQGAALHRKMVEFLTTQEVSG</sequence>
<dbReference type="Proteomes" id="UP000274271">
    <property type="component" value="Unassembled WGS sequence"/>
</dbReference>
<keyword evidence="2 3" id="KW-0802">TPR repeat</keyword>
<evidence type="ECO:0000256" key="2">
    <source>
        <dbReference type="ARBA" id="ARBA00022803"/>
    </source>
</evidence>
<dbReference type="AlphaFoldDB" id="A0A3P1C9B9"/>
<gene>
    <name evidence="5" type="ORF">EHT87_30500</name>
</gene>
<dbReference type="Pfam" id="PF13432">
    <property type="entry name" value="TPR_16"/>
    <property type="match status" value="1"/>
</dbReference>
<feature type="repeat" description="TPR" evidence="3">
    <location>
        <begin position="768"/>
        <end position="801"/>
    </location>
</feature>
<dbReference type="PANTHER" id="PTHR44858">
    <property type="entry name" value="TETRATRICOPEPTIDE REPEAT PROTEIN 6"/>
    <property type="match status" value="1"/>
</dbReference>
<dbReference type="RefSeq" id="WP_124910594.1">
    <property type="nucleotide sequence ID" value="NZ_RQJP01000008.1"/>
</dbReference>
<dbReference type="InterPro" id="IPR019734">
    <property type="entry name" value="TPR_rpt"/>
</dbReference>
<dbReference type="Pfam" id="PF17128">
    <property type="entry name" value="DUF5107"/>
    <property type="match status" value="1"/>
</dbReference>
<evidence type="ECO:0000256" key="3">
    <source>
        <dbReference type="PROSITE-ProRule" id="PRU00339"/>
    </source>
</evidence>
<dbReference type="EMBL" id="RQJP01000008">
    <property type="protein sequence ID" value="RRB09853.1"/>
    <property type="molecule type" value="Genomic_DNA"/>
</dbReference>
<protein>
    <submittedName>
        <fullName evidence="5">DUF5107 domain-containing protein</fullName>
    </submittedName>
</protein>
<dbReference type="Pfam" id="PF13181">
    <property type="entry name" value="TPR_8"/>
    <property type="match status" value="2"/>
</dbReference>
<evidence type="ECO:0000313" key="5">
    <source>
        <dbReference type="EMBL" id="RRB09853.1"/>
    </source>
</evidence>
<dbReference type="PANTHER" id="PTHR44858:SF1">
    <property type="entry name" value="UDP-N-ACETYLGLUCOSAMINE--PEPTIDE N-ACETYLGLUCOSAMINYLTRANSFERASE SPINDLY-RELATED"/>
    <property type="match status" value="1"/>
</dbReference>
<evidence type="ECO:0000256" key="1">
    <source>
        <dbReference type="ARBA" id="ARBA00022737"/>
    </source>
</evidence>
<name>A0A3P1C9B9_9BACT</name>
<dbReference type="InterPro" id="IPR050498">
    <property type="entry name" value="Ycf3"/>
</dbReference>
<comment type="caution">
    <text evidence="5">The sequence shown here is derived from an EMBL/GenBank/DDBJ whole genome shotgun (WGS) entry which is preliminary data.</text>
</comment>
<dbReference type="Gene3D" id="1.25.40.10">
    <property type="entry name" value="Tetratricopeptide repeat domain"/>
    <property type="match status" value="4"/>
</dbReference>
<feature type="domain" description="DUF5107" evidence="4">
    <location>
        <begin position="42"/>
        <end position="329"/>
    </location>
</feature>
<evidence type="ECO:0000313" key="6">
    <source>
        <dbReference type="Proteomes" id="UP000274271"/>
    </source>
</evidence>
<keyword evidence="1" id="KW-0677">Repeat</keyword>
<dbReference type="PROSITE" id="PS50005">
    <property type="entry name" value="TPR"/>
    <property type="match status" value="2"/>
</dbReference>
<dbReference type="OrthoDB" id="174931at2"/>
<dbReference type="InterPro" id="IPR033396">
    <property type="entry name" value="DUF5107"/>
</dbReference>
<evidence type="ECO:0000259" key="4">
    <source>
        <dbReference type="Pfam" id="PF17128"/>
    </source>
</evidence>
<dbReference type="SUPFAM" id="SSF48452">
    <property type="entry name" value="TPR-like"/>
    <property type="match status" value="3"/>
</dbReference>
<dbReference type="SMART" id="SM00028">
    <property type="entry name" value="TPR"/>
    <property type="match status" value="8"/>
</dbReference>
<keyword evidence="6" id="KW-1185">Reference proteome</keyword>
<proteinExistence type="predicted"/>
<dbReference type="InterPro" id="IPR011990">
    <property type="entry name" value="TPR-like_helical_dom_sf"/>
</dbReference>
<accession>A0A3P1C9B9</accession>
<organism evidence="5 6">
    <name type="scientific">Larkinella knui</name>
    <dbReference type="NCBI Taxonomy" id="2025310"/>
    <lineage>
        <taxon>Bacteria</taxon>
        <taxon>Pseudomonadati</taxon>
        <taxon>Bacteroidota</taxon>
        <taxon>Cytophagia</taxon>
        <taxon>Cytophagales</taxon>
        <taxon>Spirosomataceae</taxon>
        <taxon>Larkinella</taxon>
    </lineage>
</organism>
<feature type="repeat" description="TPR" evidence="3">
    <location>
        <begin position="707"/>
        <end position="740"/>
    </location>
</feature>
<reference evidence="5 6" key="1">
    <citation type="submission" date="2018-11" db="EMBL/GenBank/DDBJ databases">
        <authorList>
            <person name="Zhou Z."/>
            <person name="Wang G."/>
        </authorList>
    </citation>
    <scope>NUCLEOTIDE SEQUENCE [LARGE SCALE GENOMIC DNA]</scope>
    <source>
        <strain evidence="5 6">KCTC42998</strain>
    </source>
</reference>